<dbReference type="PROSITE" id="PS51473">
    <property type="entry name" value="GNK2"/>
    <property type="match status" value="1"/>
</dbReference>
<proteinExistence type="inferred from homology"/>
<accession>A0A2P5DEI6</accession>
<protein>
    <submittedName>
        <fullName evidence="10">Gnk2-like domain containing protein</fullName>
    </submittedName>
</protein>
<dbReference type="InterPro" id="IPR002902">
    <property type="entry name" value="GNK2"/>
</dbReference>
<evidence type="ECO:0000256" key="6">
    <source>
        <dbReference type="ARBA" id="ARBA00023157"/>
    </source>
</evidence>
<dbReference type="STRING" id="3476.A0A2P5DEI6"/>
<dbReference type="AlphaFoldDB" id="A0A2P5DEI6"/>
<keyword evidence="5" id="KW-0965">Cell junction</keyword>
<dbReference type="Pfam" id="PF01657">
    <property type="entry name" value="Stress-antifung"/>
    <property type="match status" value="1"/>
</dbReference>
<dbReference type="OrthoDB" id="4062651at2759"/>
<evidence type="ECO:0000256" key="5">
    <source>
        <dbReference type="ARBA" id="ARBA00022949"/>
    </source>
</evidence>
<dbReference type="Proteomes" id="UP000237105">
    <property type="component" value="Unassembled WGS sequence"/>
</dbReference>
<dbReference type="FunFam" id="3.30.430.20:FF:000017">
    <property type="entry name" value="Cysteine-rich receptor-like protein kinase 2"/>
    <property type="match status" value="1"/>
</dbReference>
<gene>
    <name evidence="10" type="ORF">PanWU01x14_071420</name>
</gene>
<evidence type="ECO:0000259" key="9">
    <source>
        <dbReference type="PROSITE" id="PS51473"/>
    </source>
</evidence>
<evidence type="ECO:0000256" key="8">
    <source>
        <dbReference type="ARBA" id="ARBA00038393"/>
    </source>
</evidence>
<dbReference type="PANTHER" id="PTHR32080">
    <property type="entry name" value="ANTIFUNGAL PROTEIN GINKBILOBIN-2-LIKE"/>
    <property type="match status" value="1"/>
</dbReference>
<evidence type="ECO:0000313" key="10">
    <source>
        <dbReference type="EMBL" id="PON71687.1"/>
    </source>
</evidence>
<keyword evidence="4" id="KW-0677">Repeat</keyword>
<evidence type="ECO:0000256" key="3">
    <source>
        <dbReference type="ARBA" id="ARBA00022729"/>
    </source>
</evidence>
<keyword evidence="3" id="KW-0732">Signal</keyword>
<comment type="similarity">
    <text evidence="8">Belongs to the cysteine-rich repeat secretory protein family. Plasmodesmata-located proteins (PDLD) subfamily.</text>
</comment>
<name>A0A2P5DEI6_PARAD</name>
<reference evidence="11" key="1">
    <citation type="submission" date="2016-06" db="EMBL/GenBank/DDBJ databases">
        <title>Parallel loss of symbiosis genes in relatives of nitrogen-fixing non-legume Parasponia.</title>
        <authorList>
            <person name="Van Velzen R."/>
            <person name="Holmer R."/>
            <person name="Bu F."/>
            <person name="Rutten L."/>
            <person name="Van Zeijl A."/>
            <person name="Liu W."/>
            <person name="Santuari L."/>
            <person name="Cao Q."/>
            <person name="Sharma T."/>
            <person name="Shen D."/>
            <person name="Roswanjaya Y."/>
            <person name="Wardhani T."/>
            <person name="Kalhor M.S."/>
            <person name="Jansen J."/>
            <person name="Van den Hoogen J."/>
            <person name="Gungor B."/>
            <person name="Hartog M."/>
            <person name="Hontelez J."/>
            <person name="Verver J."/>
            <person name="Yang W.-C."/>
            <person name="Schijlen E."/>
            <person name="Repin R."/>
            <person name="Schilthuizen M."/>
            <person name="Schranz E."/>
            <person name="Heidstra R."/>
            <person name="Miyata K."/>
            <person name="Fedorova E."/>
            <person name="Kohlen W."/>
            <person name="Bisseling T."/>
            <person name="Smit S."/>
            <person name="Geurts R."/>
        </authorList>
    </citation>
    <scope>NUCLEOTIDE SEQUENCE [LARGE SCALE GENOMIC DNA]</scope>
    <source>
        <strain evidence="11">cv. WU1-14</strain>
    </source>
</reference>
<evidence type="ECO:0000256" key="7">
    <source>
        <dbReference type="ARBA" id="ARBA00024184"/>
    </source>
</evidence>
<evidence type="ECO:0000313" key="11">
    <source>
        <dbReference type="Proteomes" id="UP000237105"/>
    </source>
</evidence>
<feature type="domain" description="Gnk2-homologous" evidence="9">
    <location>
        <begin position="56"/>
        <end position="165"/>
    </location>
</feature>
<dbReference type="GO" id="GO:0009506">
    <property type="term" value="C:plasmodesma"/>
    <property type="evidence" value="ECO:0007669"/>
    <property type="project" value="UniProtKB-SubCell"/>
</dbReference>
<evidence type="ECO:0000256" key="2">
    <source>
        <dbReference type="ARBA" id="ARBA00022581"/>
    </source>
</evidence>
<dbReference type="CDD" id="cd23509">
    <property type="entry name" value="Gnk2-like"/>
    <property type="match status" value="1"/>
</dbReference>
<evidence type="ECO:0000256" key="4">
    <source>
        <dbReference type="ARBA" id="ARBA00022737"/>
    </source>
</evidence>
<dbReference type="GO" id="GO:0005886">
    <property type="term" value="C:plasma membrane"/>
    <property type="evidence" value="ECO:0007669"/>
    <property type="project" value="UniProtKB-SubCell"/>
</dbReference>
<keyword evidence="2" id="KW-0945">Host-virus interaction</keyword>
<dbReference type="Gene3D" id="3.30.430.20">
    <property type="entry name" value="Gnk2 domain, C-X8-C-X2-C motif"/>
    <property type="match status" value="1"/>
</dbReference>
<dbReference type="EMBL" id="JXTB01000043">
    <property type="protein sequence ID" value="PON71687.1"/>
    <property type="molecule type" value="Genomic_DNA"/>
</dbReference>
<keyword evidence="11" id="KW-1185">Reference proteome</keyword>
<sequence length="182" mass="19860">MKRKEELKVTFIAYFWSMEERKKIRKKENMCGEENIFFHVSLIKYESNGFFDQTTLPGNVGLCGKQTVSRSAAAFTTAVEQMLSDLRVATPKINGFFAAAAEKKAAVGGGDVAVYGVAQCAQTVSSSGCLNCLQVAYANLQSCLPDAEGRAVDAGCFLRYSNTSFFADNQTTNLDPFLNNGQ</sequence>
<dbReference type="InterPro" id="IPR038408">
    <property type="entry name" value="GNK2_sf"/>
</dbReference>
<keyword evidence="6" id="KW-1015">Disulfide bond</keyword>
<evidence type="ECO:0000256" key="1">
    <source>
        <dbReference type="ARBA" id="ARBA00004251"/>
    </source>
</evidence>
<dbReference type="PANTHER" id="PTHR32080:SF27">
    <property type="entry name" value="OS01G0548750 PROTEIN"/>
    <property type="match status" value="1"/>
</dbReference>
<comment type="subcellular location">
    <subcellularLocation>
        <location evidence="7">Cell junction</location>
        <location evidence="7">Plasmodesma</location>
    </subcellularLocation>
    <subcellularLocation>
        <location evidence="1">Cell membrane</location>
        <topology evidence="1">Single-pass type I membrane protein</topology>
    </subcellularLocation>
</comment>
<dbReference type="InterPro" id="IPR051378">
    <property type="entry name" value="Cell2Cell_Antifungal"/>
</dbReference>
<organism evidence="10 11">
    <name type="scientific">Parasponia andersonii</name>
    <name type="common">Sponia andersonii</name>
    <dbReference type="NCBI Taxonomy" id="3476"/>
    <lineage>
        <taxon>Eukaryota</taxon>
        <taxon>Viridiplantae</taxon>
        <taxon>Streptophyta</taxon>
        <taxon>Embryophyta</taxon>
        <taxon>Tracheophyta</taxon>
        <taxon>Spermatophyta</taxon>
        <taxon>Magnoliopsida</taxon>
        <taxon>eudicotyledons</taxon>
        <taxon>Gunneridae</taxon>
        <taxon>Pentapetalae</taxon>
        <taxon>rosids</taxon>
        <taxon>fabids</taxon>
        <taxon>Rosales</taxon>
        <taxon>Cannabaceae</taxon>
        <taxon>Parasponia</taxon>
    </lineage>
</organism>
<comment type="caution">
    <text evidence="10">The sequence shown here is derived from an EMBL/GenBank/DDBJ whole genome shotgun (WGS) entry which is preliminary data.</text>
</comment>